<accession>A0A1E3SBD5</accession>
<dbReference type="AlphaFoldDB" id="A0A1E3SBD5"/>
<dbReference type="EMBL" id="MVHT01000005">
    <property type="protein sequence ID" value="ORB10031.1"/>
    <property type="molecule type" value="Genomic_DNA"/>
</dbReference>
<evidence type="ECO:0000313" key="1">
    <source>
        <dbReference type="EMBL" id="ORB10031.1"/>
    </source>
</evidence>
<gene>
    <name evidence="1" type="ORF">BST27_02970</name>
</gene>
<keyword evidence="2" id="KW-1185">Reference proteome</keyword>
<protein>
    <recommendedName>
        <fullName evidence="3">Lipoprotein LppU</fullName>
    </recommendedName>
</protein>
<name>A0A1E3SBD5_MYCIE</name>
<comment type="caution">
    <text evidence="1">The sequence shown here is derived from an EMBL/GenBank/DDBJ whole genome shotgun (WGS) entry which is preliminary data.</text>
</comment>
<dbReference type="Proteomes" id="UP000192739">
    <property type="component" value="Unassembled WGS sequence"/>
</dbReference>
<reference evidence="1 2" key="1">
    <citation type="submission" date="2017-02" db="EMBL/GenBank/DDBJ databases">
        <title>The new phylogeny of genus Mycobacterium.</title>
        <authorList>
            <person name="Tortoli E."/>
            <person name="Trovato A."/>
            <person name="Cirillo D.M."/>
        </authorList>
    </citation>
    <scope>NUCLEOTIDE SEQUENCE [LARGE SCALE GENOMIC DNA]</scope>
    <source>
        <strain evidence="1 2">DSM 44049</strain>
    </source>
</reference>
<proteinExistence type="predicted"/>
<evidence type="ECO:0008006" key="3">
    <source>
        <dbReference type="Google" id="ProtNLM"/>
    </source>
</evidence>
<dbReference type="PROSITE" id="PS51257">
    <property type="entry name" value="PROKAR_LIPOPROTEIN"/>
    <property type="match status" value="1"/>
</dbReference>
<dbReference type="STRING" id="28445.BHQ20_17280"/>
<sequence length="178" mass="18269">MRALGTALPGATALAAAGILAGCSSQPDVAGYQAGDCIKLTGSPDTPRADTAACGSPGSNFRVVASVDDREHCPADVDSSYTAINPVDGSSKTLCLDVDWVVSGCMSIDPGRVLDPVRVECNDVSVPNRQRATQILTHPDGAVNVDQCATGLGYAYPQRGFVVCVEHISGAPAVPGRR</sequence>
<organism evidence="1 2">
    <name type="scientific">Mycobacterium intermedium</name>
    <dbReference type="NCBI Taxonomy" id="28445"/>
    <lineage>
        <taxon>Bacteria</taxon>
        <taxon>Bacillati</taxon>
        <taxon>Actinomycetota</taxon>
        <taxon>Actinomycetes</taxon>
        <taxon>Mycobacteriales</taxon>
        <taxon>Mycobacteriaceae</taxon>
        <taxon>Mycobacterium</taxon>
        <taxon>Mycobacterium simiae complex</taxon>
    </lineage>
</organism>
<dbReference type="RefSeq" id="WP_069420379.1">
    <property type="nucleotide sequence ID" value="NZ_CBCRZH010000016.1"/>
</dbReference>
<evidence type="ECO:0000313" key="2">
    <source>
        <dbReference type="Proteomes" id="UP000192739"/>
    </source>
</evidence>